<feature type="compositionally biased region" description="Polar residues" evidence="1">
    <location>
        <begin position="15"/>
        <end position="26"/>
    </location>
</feature>
<protein>
    <submittedName>
        <fullName evidence="2">Uncharacterized protein</fullName>
    </submittedName>
</protein>
<proteinExistence type="predicted"/>
<comment type="caution">
    <text evidence="2">The sequence shown here is derived from an EMBL/GenBank/DDBJ whole genome shotgun (WGS) entry which is preliminary data.</text>
</comment>
<dbReference type="InterPro" id="IPR027640">
    <property type="entry name" value="Kinesin-like_fam"/>
</dbReference>
<organism evidence="2 3">
    <name type="scientific">Henosepilachna vigintioctopunctata</name>
    <dbReference type="NCBI Taxonomy" id="420089"/>
    <lineage>
        <taxon>Eukaryota</taxon>
        <taxon>Metazoa</taxon>
        <taxon>Ecdysozoa</taxon>
        <taxon>Arthropoda</taxon>
        <taxon>Hexapoda</taxon>
        <taxon>Insecta</taxon>
        <taxon>Pterygota</taxon>
        <taxon>Neoptera</taxon>
        <taxon>Endopterygota</taxon>
        <taxon>Coleoptera</taxon>
        <taxon>Polyphaga</taxon>
        <taxon>Cucujiformia</taxon>
        <taxon>Coccinelloidea</taxon>
        <taxon>Coccinellidae</taxon>
        <taxon>Epilachninae</taxon>
        <taxon>Epilachnini</taxon>
        <taxon>Henosepilachna</taxon>
    </lineage>
</organism>
<dbReference type="PANTHER" id="PTHR21608">
    <property type="entry name" value="KINESIN-LIKE PROTEIN CG14535"/>
    <property type="match status" value="1"/>
</dbReference>
<sequence length="128" mass="13965">MTIGAAGSLKKSARSKTSPRFSNFTESRFRNERARPRDEVGKKGVSGVYLSWLGKGGGYDPRALVVTAAQKLNLTSSPHRRKRYNSEDGDATGFCGVLQRNPPPVPPALLRRLGMKEVTGVGKVRSYT</sequence>
<dbReference type="AlphaFoldDB" id="A0AAW1VGZ3"/>
<dbReference type="PANTHER" id="PTHR21608:SF7">
    <property type="entry name" value="KINESIN-LIKE PROTEIN CG14535"/>
    <property type="match status" value="1"/>
</dbReference>
<evidence type="ECO:0000256" key="1">
    <source>
        <dbReference type="SAM" id="MobiDB-lite"/>
    </source>
</evidence>
<evidence type="ECO:0000313" key="2">
    <source>
        <dbReference type="EMBL" id="KAK9891605.1"/>
    </source>
</evidence>
<dbReference type="GO" id="GO:0003777">
    <property type="term" value="F:microtubule motor activity"/>
    <property type="evidence" value="ECO:0007669"/>
    <property type="project" value="InterPro"/>
</dbReference>
<dbReference type="EMBL" id="JARQZJ010000129">
    <property type="protein sequence ID" value="KAK9891605.1"/>
    <property type="molecule type" value="Genomic_DNA"/>
</dbReference>
<reference evidence="2 3" key="1">
    <citation type="submission" date="2023-03" db="EMBL/GenBank/DDBJ databases">
        <title>Genome insight into feeding habits of ladybird beetles.</title>
        <authorList>
            <person name="Li H.-S."/>
            <person name="Huang Y.-H."/>
            <person name="Pang H."/>
        </authorList>
    </citation>
    <scope>NUCLEOTIDE SEQUENCE [LARGE SCALE GENOMIC DNA]</scope>
    <source>
        <strain evidence="2">SYSU_2023b</strain>
        <tissue evidence="2">Whole body</tissue>
    </source>
</reference>
<feature type="region of interest" description="Disordered" evidence="1">
    <location>
        <begin position="1"/>
        <end position="40"/>
    </location>
</feature>
<keyword evidence="3" id="KW-1185">Reference proteome</keyword>
<dbReference type="Proteomes" id="UP001431783">
    <property type="component" value="Unassembled WGS sequence"/>
</dbReference>
<name>A0AAW1VGZ3_9CUCU</name>
<feature type="compositionally biased region" description="Basic and acidic residues" evidence="1">
    <location>
        <begin position="27"/>
        <end position="40"/>
    </location>
</feature>
<evidence type="ECO:0000313" key="3">
    <source>
        <dbReference type="Proteomes" id="UP001431783"/>
    </source>
</evidence>
<accession>A0AAW1VGZ3</accession>
<gene>
    <name evidence="2" type="ORF">WA026_015566</name>
</gene>
<dbReference type="GO" id="GO:0007018">
    <property type="term" value="P:microtubule-based movement"/>
    <property type="evidence" value="ECO:0007669"/>
    <property type="project" value="InterPro"/>
</dbReference>